<dbReference type="InterPro" id="IPR014756">
    <property type="entry name" value="Ig_E-set"/>
</dbReference>
<dbReference type="Proteomes" id="UP001500582">
    <property type="component" value="Unassembled WGS sequence"/>
</dbReference>
<dbReference type="InterPro" id="IPR010916">
    <property type="entry name" value="TonB_box_CS"/>
</dbReference>
<feature type="domain" description="IPT/TIG" evidence="1">
    <location>
        <begin position="137"/>
        <end position="210"/>
    </location>
</feature>
<evidence type="ECO:0000259" key="1">
    <source>
        <dbReference type="Pfam" id="PF01833"/>
    </source>
</evidence>
<dbReference type="Pfam" id="PF01833">
    <property type="entry name" value="TIG"/>
    <property type="match status" value="2"/>
</dbReference>
<feature type="domain" description="IPT/TIG" evidence="1">
    <location>
        <begin position="52"/>
        <end position="119"/>
    </location>
</feature>
<gene>
    <name evidence="2" type="ORF">GCM10023149_08490</name>
</gene>
<dbReference type="SUPFAM" id="SSF81296">
    <property type="entry name" value="E set domains"/>
    <property type="match status" value="2"/>
</dbReference>
<protein>
    <recommendedName>
        <fullName evidence="1">IPT/TIG domain-containing protein</fullName>
    </recommendedName>
</protein>
<accession>A0ABP8FXX7</accession>
<organism evidence="2 3">
    <name type="scientific">Mucilaginibacter gynuensis</name>
    <dbReference type="NCBI Taxonomy" id="1302236"/>
    <lineage>
        <taxon>Bacteria</taxon>
        <taxon>Pseudomonadati</taxon>
        <taxon>Bacteroidota</taxon>
        <taxon>Sphingobacteriia</taxon>
        <taxon>Sphingobacteriales</taxon>
        <taxon>Sphingobacteriaceae</taxon>
        <taxon>Mucilaginibacter</taxon>
    </lineage>
</organism>
<dbReference type="RefSeq" id="WP_345209757.1">
    <property type="nucleotide sequence ID" value="NZ_BAABFT010000002.1"/>
</dbReference>
<dbReference type="InterPro" id="IPR013783">
    <property type="entry name" value="Ig-like_fold"/>
</dbReference>
<dbReference type="InterPro" id="IPR002909">
    <property type="entry name" value="IPT_dom"/>
</dbReference>
<dbReference type="EMBL" id="BAABFT010000002">
    <property type="protein sequence ID" value="GAA4312938.1"/>
    <property type="molecule type" value="Genomic_DNA"/>
</dbReference>
<reference evidence="3" key="1">
    <citation type="journal article" date="2019" name="Int. J. Syst. Evol. Microbiol.">
        <title>The Global Catalogue of Microorganisms (GCM) 10K type strain sequencing project: providing services to taxonomists for standard genome sequencing and annotation.</title>
        <authorList>
            <consortium name="The Broad Institute Genomics Platform"/>
            <consortium name="The Broad Institute Genome Sequencing Center for Infectious Disease"/>
            <person name="Wu L."/>
            <person name="Ma J."/>
        </authorList>
    </citation>
    <scope>NUCLEOTIDE SEQUENCE [LARGE SCALE GENOMIC DNA]</scope>
    <source>
        <strain evidence="3">JCM 17705</strain>
    </source>
</reference>
<comment type="caution">
    <text evidence="2">The sequence shown here is derived from an EMBL/GenBank/DDBJ whole genome shotgun (WGS) entry which is preliminary data.</text>
</comment>
<dbReference type="Gene3D" id="2.60.40.10">
    <property type="entry name" value="Immunoglobulins"/>
    <property type="match status" value="2"/>
</dbReference>
<evidence type="ECO:0000313" key="2">
    <source>
        <dbReference type="EMBL" id="GAA4312938.1"/>
    </source>
</evidence>
<keyword evidence="3" id="KW-1185">Reference proteome</keyword>
<name>A0ABP8FXX7_9SPHI</name>
<dbReference type="PROSITE" id="PS00430">
    <property type="entry name" value="TONB_DEPENDENT_REC_1"/>
    <property type="match status" value="1"/>
</dbReference>
<proteinExistence type="predicted"/>
<sequence>MMLTETILKNKANSRVYDHGAMPVMIIALLLSLLVLFGGCKKEETKEVPTVTISGINKTRFNIGDTIVVSGSNFSSNPSENLVSIGTAALKVISATQAQITAVIPEGVSNGQLSVAYAGGKATVYPDILQIIVTGQPVITSVTPSNVTPGDTVLIKGQNFTTPYKLNGVAPAGGLLRVLNVTDTTIRAIITNANATGSLVITTNGLVSMPYPMTVNKPSPLQDGRLHWIVRYADYSSVSGIKLYRGLDQGREPYAIEAPFNFEPREISQPGDGTSQPGTLSDYGSNYAFVKTNIVSDSEGNAYYLRRDQYNYEIVTYSLTKLTLKPSVTKTIIWQDTLLTSEIGFKPFEDPIYGTINIPNHLTLRLGIDGNQIYIKLGIGNRFMTGNVATAKTANSFKPSYVNYPIAEDASYGLDFAKNYVFYGKPYNNGYSNGPNMISELHYMPRGGGAVGTIPLPPGLTIVEYLTDPSHDDNILIYTINKDYANPEKAIYKFNAATGVLVKLYGKQNWIDALSDNTNEDYNQGFVWAGKHIYYANKSLPYNGFGATGIYVLNDDGSSKNAPNVYGRIDIGATNSTYNSYIPLFIDKTQAKP</sequence>
<evidence type="ECO:0000313" key="3">
    <source>
        <dbReference type="Proteomes" id="UP001500582"/>
    </source>
</evidence>